<proteinExistence type="predicted"/>
<name>A0A1C3W304_9HYPH</name>
<keyword evidence="2" id="KW-0808">Transferase</keyword>
<dbReference type="AlphaFoldDB" id="A0A1C3W304"/>
<dbReference type="GO" id="GO:0016747">
    <property type="term" value="F:acyltransferase activity, transferring groups other than amino-acyl groups"/>
    <property type="evidence" value="ECO:0007669"/>
    <property type="project" value="InterPro"/>
</dbReference>
<dbReference type="Pfam" id="PF00583">
    <property type="entry name" value="Acetyltransf_1"/>
    <property type="match status" value="1"/>
</dbReference>
<dbReference type="SUPFAM" id="SSF55729">
    <property type="entry name" value="Acyl-CoA N-acyltransferases (Nat)"/>
    <property type="match status" value="1"/>
</dbReference>
<dbReference type="PANTHER" id="PTHR47237">
    <property type="entry name" value="SLL0310 PROTEIN"/>
    <property type="match status" value="1"/>
</dbReference>
<evidence type="ECO:0000313" key="3">
    <source>
        <dbReference type="Proteomes" id="UP000199101"/>
    </source>
</evidence>
<protein>
    <submittedName>
        <fullName evidence="2">Predicted N-acyltransferase, GNAT family</fullName>
    </submittedName>
</protein>
<feature type="domain" description="N-acetyltransferase" evidence="1">
    <location>
        <begin position="14"/>
        <end position="147"/>
    </location>
</feature>
<keyword evidence="2" id="KW-0012">Acyltransferase</keyword>
<dbReference type="InterPro" id="IPR041496">
    <property type="entry name" value="YitH/HolE_GNAT"/>
</dbReference>
<accession>A0A1C3W304</accession>
<dbReference type="InterPro" id="IPR016181">
    <property type="entry name" value="Acyl_CoA_acyltransferase"/>
</dbReference>
<keyword evidence="3" id="KW-1185">Reference proteome</keyword>
<dbReference type="InterPro" id="IPR000182">
    <property type="entry name" value="GNAT_dom"/>
</dbReference>
<dbReference type="Pfam" id="PF18014">
    <property type="entry name" value="Acetyltransf_18"/>
    <property type="match status" value="1"/>
</dbReference>
<organism evidence="2 3">
    <name type="scientific">Rhizobium multihospitium</name>
    <dbReference type="NCBI Taxonomy" id="410764"/>
    <lineage>
        <taxon>Bacteria</taxon>
        <taxon>Pseudomonadati</taxon>
        <taxon>Pseudomonadota</taxon>
        <taxon>Alphaproteobacteria</taxon>
        <taxon>Hyphomicrobiales</taxon>
        <taxon>Rhizobiaceae</taxon>
        <taxon>Rhizobium/Agrobacterium group</taxon>
        <taxon>Rhizobium</taxon>
    </lineage>
</organism>
<evidence type="ECO:0000313" key="2">
    <source>
        <dbReference type="EMBL" id="SCB34427.1"/>
    </source>
</evidence>
<dbReference type="Gene3D" id="3.40.630.30">
    <property type="match status" value="1"/>
</dbReference>
<dbReference type="Gene3D" id="3.40.630.90">
    <property type="match status" value="1"/>
</dbReference>
<sequence>MKVSDSLRVDAFSMHIGDIKDVELDQLHALSISVRWPHRAEDWEFLRQTGSGIVALDEIGRVMGSAMWFPHGDEFATVGMVITSPRLQTNGTGQWLMSRILDKVAGRRLSLSATQAARRLYLSLDFKPEKTVYQCQGEARIAKDFAPLTSEGTVRQLGPGDLAAILRLDAIAFGVDRSELVRRLNEQSIGYGLFRGADLQAFALCRPFGRSHVVGPVVASNDADAIAVVAPHVRNHAGQFLRLDTHMETGDFASYVSQSGMIVHDTVLTMSLGNHPSNRNRAVTGMVARYALASQALG</sequence>
<dbReference type="EMBL" id="FMAG01000004">
    <property type="protein sequence ID" value="SCB34427.1"/>
    <property type="molecule type" value="Genomic_DNA"/>
</dbReference>
<dbReference type="PANTHER" id="PTHR47237:SF2">
    <property type="entry name" value="BLL4206 PROTEIN"/>
    <property type="match status" value="1"/>
</dbReference>
<gene>
    <name evidence="2" type="ORF">GA0061103_4770</name>
</gene>
<dbReference type="STRING" id="410764.GA0061103_4770"/>
<dbReference type="InterPro" id="IPR052729">
    <property type="entry name" value="Acyl/Acetyltrans_Enzymes"/>
</dbReference>
<dbReference type="Proteomes" id="UP000199101">
    <property type="component" value="Unassembled WGS sequence"/>
</dbReference>
<dbReference type="PROSITE" id="PS51186">
    <property type="entry name" value="GNAT"/>
    <property type="match status" value="1"/>
</dbReference>
<reference evidence="3" key="1">
    <citation type="submission" date="2016-08" db="EMBL/GenBank/DDBJ databases">
        <authorList>
            <person name="Varghese N."/>
            <person name="Submissions Spin"/>
        </authorList>
    </citation>
    <scope>NUCLEOTIDE SEQUENCE [LARGE SCALE GENOMIC DNA]</scope>
    <source>
        <strain evidence="3">HAMBI 2975</strain>
    </source>
</reference>
<evidence type="ECO:0000259" key="1">
    <source>
        <dbReference type="PROSITE" id="PS51186"/>
    </source>
</evidence>